<evidence type="ECO:0000256" key="4">
    <source>
        <dbReference type="SAM" id="Phobius"/>
    </source>
</evidence>
<dbReference type="InterPro" id="IPR033344">
    <property type="entry name" value="CURT1"/>
</dbReference>
<accession>A0A9Q1KXT2</accession>
<gene>
    <name evidence="6" type="ORF">Cgig2_007348</name>
</gene>
<dbReference type="AlphaFoldDB" id="A0A9Q1KXT2"/>
<evidence type="ECO:0000256" key="1">
    <source>
        <dbReference type="ARBA" id="ARBA00004141"/>
    </source>
</evidence>
<feature type="transmembrane region" description="Helical" evidence="4">
    <location>
        <begin position="136"/>
        <end position="157"/>
    </location>
</feature>
<comment type="caution">
    <text evidence="6">The sequence shown here is derived from an EMBL/GenBank/DDBJ whole genome shotgun (WGS) entry which is preliminary data.</text>
</comment>
<dbReference type="PANTHER" id="PTHR33222">
    <property type="match status" value="1"/>
</dbReference>
<reference evidence="6" key="1">
    <citation type="submission" date="2022-04" db="EMBL/GenBank/DDBJ databases">
        <title>Carnegiea gigantea Genome sequencing and assembly v2.</title>
        <authorList>
            <person name="Copetti D."/>
            <person name="Sanderson M.J."/>
            <person name="Burquez A."/>
            <person name="Wojciechowski M.F."/>
        </authorList>
    </citation>
    <scope>NUCLEOTIDE SEQUENCE</scope>
    <source>
        <strain evidence="6">SGP5-SGP5p</strain>
        <tissue evidence="6">Aerial part</tissue>
    </source>
</reference>
<comment type="subcellular location">
    <subcellularLocation>
        <location evidence="1">Membrane</location>
        <topology evidence="1">Multi-pass membrane protein</topology>
    </subcellularLocation>
</comment>
<keyword evidence="4" id="KW-1133">Transmembrane helix</keyword>
<evidence type="ECO:0000256" key="3">
    <source>
        <dbReference type="SAM" id="MobiDB-lite"/>
    </source>
</evidence>
<organism evidence="6 7">
    <name type="scientific">Carnegiea gigantea</name>
    <dbReference type="NCBI Taxonomy" id="171969"/>
    <lineage>
        <taxon>Eukaryota</taxon>
        <taxon>Viridiplantae</taxon>
        <taxon>Streptophyta</taxon>
        <taxon>Embryophyta</taxon>
        <taxon>Tracheophyta</taxon>
        <taxon>Spermatophyta</taxon>
        <taxon>Magnoliopsida</taxon>
        <taxon>eudicotyledons</taxon>
        <taxon>Gunneridae</taxon>
        <taxon>Pentapetalae</taxon>
        <taxon>Caryophyllales</taxon>
        <taxon>Cactineae</taxon>
        <taxon>Cactaceae</taxon>
        <taxon>Cactoideae</taxon>
        <taxon>Echinocereeae</taxon>
        <taxon>Carnegiea</taxon>
    </lineage>
</organism>
<feature type="transmembrane region" description="Helical" evidence="4">
    <location>
        <begin position="169"/>
        <end position="185"/>
    </location>
</feature>
<proteinExistence type="predicted"/>
<dbReference type="GO" id="GO:0009535">
    <property type="term" value="C:chloroplast thylakoid membrane"/>
    <property type="evidence" value="ECO:0007669"/>
    <property type="project" value="TreeGrafter"/>
</dbReference>
<dbReference type="InterPro" id="IPR025564">
    <property type="entry name" value="CAAD_dom"/>
</dbReference>
<feature type="region of interest" description="Disordered" evidence="3">
    <location>
        <begin position="53"/>
        <end position="75"/>
    </location>
</feature>
<protein>
    <recommendedName>
        <fullName evidence="5">Cyanobacterial aminoacyl-tRNA synthetase CAAD domain-containing protein</fullName>
    </recommendedName>
</protein>
<dbReference type="EMBL" id="JAKOGI010000007">
    <property type="protein sequence ID" value="KAJ8451865.1"/>
    <property type="molecule type" value="Genomic_DNA"/>
</dbReference>
<feature type="coiled-coil region" evidence="2">
    <location>
        <begin position="182"/>
        <end position="209"/>
    </location>
</feature>
<keyword evidence="7" id="KW-1185">Reference proteome</keyword>
<sequence length="209" mass="23478">MELCITRSLSNPNFRPHRFSINESRCNFNPYLSFKSRAHFLGGRSHTSILLRATSDEPSSGVSKSEGERSSTVATLEEVSSVNNDAAVDNYTSFNRSVYDETRQSETTTSDEPMQLLNELLGRLNIKLDSENSYTIFLYGGGALVALWLLSTIVGAIDSIPVFPKLMEVVGLGYSVWFTTRYLLFKRNREELVSKIEELKREILGSSDD</sequence>
<name>A0A9Q1KXT2_9CARY</name>
<dbReference type="Proteomes" id="UP001153076">
    <property type="component" value="Unassembled WGS sequence"/>
</dbReference>
<dbReference type="PANTHER" id="PTHR33222:SF2">
    <property type="entry name" value="PROTEIN CURVATURE THYLAKOID 1D, CHLOROPLASTIC"/>
    <property type="match status" value="1"/>
</dbReference>
<dbReference type="OrthoDB" id="2014299at2759"/>
<feature type="domain" description="Cyanobacterial aminoacyl-tRNA synthetase CAAD" evidence="5">
    <location>
        <begin position="130"/>
        <end position="205"/>
    </location>
</feature>
<evidence type="ECO:0000313" key="6">
    <source>
        <dbReference type="EMBL" id="KAJ8451865.1"/>
    </source>
</evidence>
<evidence type="ECO:0000313" key="7">
    <source>
        <dbReference type="Proteomes" id="UP001153076"/>
    </source>
</evidence>
<keyword evidence="4" id="KW-0812">Transmembrane</keyword>
<evidence type="ECO:0000256" key="2">
    <source>
        <dbReference type="SAM" id="Coils"/>
    </source>
</evidence>
<evidence type="ECO:0000259" key="5">
    <source>
        <dbReference type="Pfam" id="PF14159"/>
    </source>
</evidence>
<dbReference type="Pfam" id="PF14159">
    <property type="entry name" value="CAAD"/>
    <property type="match status" value="1"/>
</dbReference>
<keyword evidence="4" id="KW-0472">Membrane</keyword>
<keyword evidence="2" id="KW-0175">Coiled coil</keyword>